<dbReference type="SUPFAM" id="SSF56935">
    <property type="entry name" value="Porins"/>
    <property type="match status" value="1"/>
</dbReference>
<dbReference type="InterPro" id="IPR011662">
    <property type="entry name" value="Secretin/TonB_short_N"/>
</dbReference>
<keyword evidence="5 10" id="KW-0812">Transmembrane</keyword>
<proteinExistence type="inferred from homology"/>
<dbReference type="AlphaFoldDB" id="A0A4R0NJC4"/>
<dbReference type="NCBIfam" id="TIGR04057">
    <property type="entry name" value="SusC_RagA_signa"/>
    <property type="match status" value="1"/>
</dbReference>
<evidence type="ECO:0000256" key="1">
    <source>
        <dbReference type="ARBA" id="ARBA00004571"/>
    </source>
</evidence>
<dbReference type="EMBL" id="SJSL01000003">
    <property type="protein sequence ID" value="TCD00319.1"/>
    <property type="molecule type" value="Genomic_DNA"/>
</dbReference>
<evidence type="ECO:0000256" key="6">
    <source>
        <dbReference type="ARBA" id="ARBA00023004"/>
    </source>
</evidence>
<evidence type="ECO:0000259" key="12">
    <source>
        <dbReference type="SMART" id="SM00965"/>
    </source>
</evidence>
<evidence type="ECO:0000256" key="9">
    <source>
        <dbReference type="ARBA" id="ARBA00023237"/>
    </source>
</evidence>
<dbReference type="GO" id="GO:0006826">
    <property type="term" value="P:iron ion transport"/>
    <property type="evidence" value="ECO:0007669"/>
    <property type="project" value="UniProtKB-KW"/>
</dbReference>
<dbReference type="Gene3D" id="2.60.40.1120">
    <property type="entry name" value="Carboxypeptidase-like, regulatory domain"/>
    <property type="match status" value="1"/>
</dbReference>
<dbReference type="InterPro" id="IPR000531">
    <property type="entry name" value="Beta-barrel_TonB"/>
</dbReference>
<keyword evidence="6" id="KW-0408">Iron</keyword>
<keyword evidence="14" id="KW-1185">Reference proteome</keyword>
<sequence>MHSEINSNKCMNFYTRKLYRRIACITQILRVMKLIIFLLTTAILQVSASSFAQRVTINLNKASLTAVFKEIRKQTGYDFFYSDQAMKNAGKININVKDADLRTVMELCLADQKLSYRIDDNIIVVKQQVSIGIFRNSIQPRIYIGIVLDENDKPLAGVGVKVKDSNLIITTNVEGRFTTPVITDPEAVLIFSYVGYVTQEINVSELKAPIIIKLVVANSALDQVQVLAYGSTTKRLNTGNSYTIKSSEIEKNPVPNILQVMQYRVPGLSISQNTGQVGGSFLVRVRGLNGLNNIDPLYIVDGVPFPAGGLNNNPNGMSGGLPTLSNNRGSGTLAQQGGNALNYINPIDIESIDILKDADATSIYGSRGAYGVILITTKKGKQGKPKLNVNLNRGVATPGSFPELLKTEDYLMLRREAISNDGLTVTATDLDLNGTYPEDAYTNWSEELTGHTAATTRLNTTYSGGTELTSFSLSGSYNDHGNVLQAKGYNRDGSLRFQINNTTPNKKFSIDLSGYYSSTVNTMVPYDFTGEASIFRAPNAPSFFLPDGSLNWESGSNPYAYINAIYKGLTNNLFGSTSLNYKPVKGLTLRAVLGYNLLTGNELRAIPTTVFNPVGANNGQSTNSANNAYNIRTWSFEPFANYVTKIAKGTLNITAGATLQDKLNNQTTITGTGFVADARLNNPSAGTTLTQNYNQFVFRYEGYFGSINYNWDNKYLLNLSTRYDGSTRFGPGHRYGLFGSVGLGYIFTEENWIKDNLSFLSFGKLRGSYGTSGGDGIPNYLYLSTYATTTAYLGNTAFLNNGLANSDLHWETTDKRDIGIILGFFKDRLTIDAGYYKNTTTESLVQQPLASTTGFISIAQNSPAKTQSTGVELILTSSNLRGKDFNWTTTAVMTVPQTKLVAFPEGQILTVSNYLVGKSLTNMKVFDYAGVNPETGVYNFINAAGVQGPYLTGLTEADKIRNVDVATKYFGSISNTISYKSLSVDFTFSLINKMGFNYQGRLMYLPGTLNQNTTEWALDRWTTPGQVTNVPKATTSFLNSLLGQNTFRLSSGAYERIIYSRLQNVSIAYDLSNSFFKRINVNNMRVVLSGQNLLTFSKYHDLDPENNSLNSMPPLRVFNLGLNFTL</sequence>
<keyword evidence="8 10" id="KW-0472">Membrane</keyword>
<dbReference type="Pfam" id="PF07660">
    <property type="entry name" value="STN"/>
    <property type="match status" value="1"/>
</dbReference>
<dbReference type="Pfam" id="PF13715">
    <property type="entry name" value="CarbopepD_reg_2"/>
    <property type="match status" value="1"/>
</dbReference>
<dbReference type="InterPro" id="IPR039426">
    <property type="entry name" value="TonB-dep_rcpt-like"/>
</dbReference>
<dbReference type="Proteomes" id="UP000293347">
    <property type="component" value="Unassembled WGS sequence"/>
</dbReference>
<evidence type="ECO:0000256" key="3">
    <source>
        <dbReference type="ARBA" id="ARBA00022452"/>
    </source>
</evidence>
<evidence type="ECO:0000256" key="11">
    <source>
        <dbReference type="RuleBase" id="RU003357"/>
    </source>
</evidence>
<reference evidence="13 14" key="1">
    <citation type="submission" date="2019-02" db="EMBL/GenBank/DDBJ databases">
        <title>Pedobacter sp. RP-1-14 sp. nov., isolated from Arctic soil.</title>
        <authorList>
            <person name="Dahal R.H."/>
        </authorList>
    </citation>
    <scope>NUCLEOTIDE SEQUENCE [LARGE SCALE GENOMIC DNA]</scope>
    <source>
        <strain evidence="13 14">RP-1-14</strain>
    </source>
</reference>
<name>A0A4R0NJC4_9SPHI</name>
<keyword evidence="4" id="KW-0406">Ion transport</keyword>
<dbReference type="Pfam" id="PF07715">
    <property type="entry name" value="Plug"/>
    <property type="match status" value="1"/>
</dbReference>
<keyword evidence="3 10" id="KW-1134">Transmembrane beta strand</keyword>
<dbReference type="Pfam" id="PF00593">
    <property type="entry name" value="TonB_dep_Rec_b-barrel"/>
    <property type="match status" value="1"/>
</dbReference>
<comment type="caution">
    <text evidence="13">The sequence shown here is derived from an EMBL/GenBank/DDBJ whole genome shotgun (WGS) entry which is preliminary data.</text>
</comment>
<evidence type="ECO:0000256" key="8">
    <source>
        <dbReference type="ARBA" id="ARBA00023136"/>
    </source>
</evidence>
<comment type="subcellular location">
    <subcellularLocation>
        <location evidence="1 10">Cell outer membrane</location>
        <topology evidence="1 10">Multi-pass membrane protein</topology>
    </subcellularLocation>
</comment>
<organism evidence="13 14">
    <name type="scientific">Pedobacter psychroterrae</name>
    <dbReference type="NCBI Taxonomy" id="2530453"/>
    <lineage>
        <taxon>Bacteria</taxon>
        <taxon>Pseudomonadati</taxon>
        <taxon>Bacteroidota</taxon>
        <taxon>Sphingobacteriia</taxon>
        <taxon>Sphingobacteriales</taxon>
        <taxon>Sphingobacteriaceae</taxon>
        <taxon>Pedobacter</taxon>
    </lineage>
</organism>
<keyword evidence="4" id="KW-0410">Iron transport</keyword>
<accession>A0A4R0NJC4</accession>
<comment type="similarity">
    <text evidence="10 11">Belongs to the TonB-dependent receptor family.</text>
</comment>
<dbReference type="InterPro" id="IPR023996">
    <property type="entry name" value="TonB-dep_OMP_SusC/RagA"/>
</dbReference>
<feature type="domain" description="Secretin/TonB short N-terminal" evidence="12">
    <location>
        <begin position="77"/>
        <end position="128"/>
    </location>
</feature>
<dbReference type="InterPro" id="IPR012910">
    <property type="entry name" value="Plug_dom"/>
</dbReference>
<dbReference type="Gene3D" id="2.170.130.10">
    <property type="entry name" value="TonB-dependent receptor, plug domain"/>
    <property type="match status" value="1"/>
</dbReference>
<dbReference type="Gene3D" id="2.40.170.20">
    <property type="entry name" value="TonB-dependent receptor, beta-barrel domain"/>
    <property type="match status" value="1"/>
</dbReference>
<dbReference type="SUPFAM" id="SSF49464">
    <property type="entry name" value="Carboxypeptidase regulatory domain-like"/>
    <property type="match status" value="1"/>
</dbReference>
<dbReference type="InterPro" id="IPR023997">
    <property type="entry name" value="TonB-dep_OMP_SusC/RagA_CS"/>
</dbReference>
<dbReference type="InterPro" id="IPR036942">
    <property type="entry name" value="Beta-barrel_TonB_sf"/>
</dbReference>
<dbReference type="SMART" id="SM00965">
    <property type="entry name" value="STN"/>
    <property type="match status" value="1"/>
</dbReference>
<evidence type="ECO:0000256" key="5">
    <source>
        <dbReference type="ARBA" id="ARBA00022692"/>
    </source>
</evidence>
<evidence type="ECO:0000313" key="14">
    <source>
        <dbReference type="Proteomes" id="UP000293347"/>
    </source>
</evidence>
<keyword evidence="9 10" id="KW-0998">Cell outer membrane</keyword>
<keyword evidence="7 11" id="KW-0798">TonB box</keyword>
<dbReference type="InterPro" id="IPR037066">
    <property type="entry name" value="Plug_dom_sf"/>
</dbReference>
<evidence type="ECO:0000313" key="13">
    <source>
        <dbReference type="EMBL" id="TCD00319.1"/>
    </source>
</evidence>
<evidence type="ECO:0000256" key="7">
    <source>
        <dbReference type="ARBA" id="ARBA00023077"/>
    </source>
</evidence>
<gene>
    <name evidence="13" type="ORF">EZ437_13920</name>
</gene>
<evidence type="ECO:0000256" key="4">
    <source>
        <dbReference type="ARBA" id="ARBA00022496"/>
    </source>
</evidence>
<dbReference type="GO" id="GO:0009279">
    <property type="term" value="C:cell outer membrane"/>
    <property type="evidence" value="ECO:0007669"/>
    <property type="project" value="UniProtKB-SubCell"/>
</dbReference>
<keyword evidence="2 10" id="KW-0813">Transport</keyword>
<dbReference type="InterPro" id="IPR008969">
    <property type="entry name" value="CarboxyPept-like_regulatory"/>
</dbReference>
<dbReference type="OrthoDB" id="9768177at2"/>
<protein>
    <submittedName>
        <fullName evidence="13">SusC/RagA family TonB-linked outer membrane protein</fullName>
    </submittedName>
</protein>
<evidence type="ECO:0000256" key="2">
    <source>
        <dbReference type="ARBA" id="ARBA00022448"/>
    </source>
</evidence>
<dbReference type="PROSITE" id="PS52016">
    <property type="entry name" value="TONB_DEPENDENT_REC_3"/>
    <property type="match status" value="1"/>
</dbReference>
<evidence type="ECO:0000256" key="10">
    <source>
        <dbReference type="PROSITE-ProRule" id="PRU01360"/>
    </source>
</evidence>
<dbReference type="NCBIfam" id="TIGR04056">
    <property type="entry name" value="OMP_RagA_SusC"/>
    <property type="match status" value="1"/>
</dbReference>